<dbReference type="EMBL" id="UYRR01031060">
    <property type="protein sequence ID" value="VDK44835.1"/>
    <property type="molecule type" value="Genomic_DNA"/>
</dbReference>
<dbReference type="GO" id="GO:1990904">
    <property type="term" value="C:ribonucleoprotein complex"/>
    <property type="evidence" value="ECO:0007669"/>
    <property type="project" value="TreeGrafter"/>
</dbReference>
<evidence type="ECO:0000313" key="6">
    <source>
        <dbReference type="WBParaSite" id="ASIM_0001187101-mRNA-1"/>
    </source>
</evidence>
<evidence type="ECO:0000256" key="1">
    <source>
        <dbReference type="ARBA" id="ARBA00022741"/>
    </source>
</evidence>
<organism evidence="6">
    <name type="scientific">Anisakis simplex</name>
    <name type="common">Herring worm</name>
    <dbReference type="NCBI Taxonomy" id="6269"/>
    <lineage>
        <taxon>Eukaryota</taxon>
        <taxon>Metazoa</taxon>
        <taxon>Ecdysozoa</taxon>
        <taxon>Nematoda</taxon>
        <taxon>Chromadorea</taxon>
        <taxon>Rhabditida</taxon>
        <taxon>Spirurina</taxon>
        <taxon>Ascaridomorpha</taxon>
        <taxon>Ascaridoidea</taxon>
        <taxon>Anisakidae</taxon>
        <taxon>Anisakis</taxon>
        <taxon>Anisakis simplex complex</taxon>
    </lineage>
</organism>
<dbReference type="InterPro" id="IPR020568">
    <property type="entry name" value="Ribosomal_Su5_D2-typ_SF"/>
</dbReference>
<dbReference type="InterPro" id="IPR000640">
    <property type="entry name" value="EFG_V-like"/>
</dbReference>
<dbReference type="InterPro" id="IPR000795">
    <property type="entry name" value="T_Tr_GTP-bd_dom"/>
</dbReference>
<reference evidence="4 5" key="2">
    <citation type="submission" date="2018-11" db="EMBL/GenBank/DDBJ databases">
        <authorList>
            <consortium name="Pathogen Informatics"/>
        </authorList>
    </citation>
    <scope>NUCLEOTIDE SEQUENCE [LARGE SCALE GENOMIC DNA]</scope>
</reference>
<dbReference type="Pfam" id="PF00679">
    <property type="entry name" value="EFG_C"/>
    <property type="match status" value="1"/>
</dbReference>
<dbReference type="Gene3D" id="3.40.50.300">
    <property type="entry name" value="P-loop containing nucleotide triphosphate hydrolases"/>
    <property type="match status" value="1"/>
</dbReference>
<dbReference type="Proteomes" id="UP000267096">
    <property type="component" value="Unassembled WGS sequence"/>
</dbReference>
<dbReference type="SUPFAM" id="SSF50447">
    <property type="entry name" value="Translation proteins"/>
    <property type="match status" value="1"/>
</dbReference>
<dbReference type="CDD" id="cd04096">
    <property type="entry name" value="eEF2_snRNP_like_C"/>
    <property type="match status" value="1"/>
</dbReference>
<dbReference type="GO" id="GO:0043022">
    <property type="term" value="F:ribosome binding"/>
    <property type="evidence" value="ECO:0007669"/>
    <property type="project" value="TreeGrafter"/>
</dbReference>
<keyword evidence="1" id="KW-0547">Nucleotide-binding</keyword>
<evidence type="ECO:0000313" key="5">
    <source>
        <dbReference type="Proteomes" id="UP000267096"/>
    </source>
</evidence>
<dbReference type="CDD" id="cd01681">
    <property type="entry name" value="aeEF2_snRNP_like_IV"/>
    <property type="match status" value="1"/>
</dbReference>
<dbReference type="Gene3D" id="3.30.230.10">
    <property type="match status" value="1"/>
</dbReference>
<dbReference type="OrthoDB" id="364892at2759"/>
<dbReference type="PRINTS" id="PR00315">
    <property type="entry name" value="ELONGATNFCT"/>
</dbReference>
<dbReference type="SMART" id="SM00838">
    <property type="entry name" value="EFG_C"/>
    <property type="match status" value="1"/>
</dbReference>
<dbReference type="Pfam" id="PF00009">
    <property type="entry name" value="GTP_EFTU"/>
    <property type="match status" value="1"/>
</dbReference>
<dbReference type="Pfam" id="PF25118">
    <property type="entry name" value="EFL1"/>
    <property type="match status" value="1"/>
</dbReference>
<sequence length="947" mass="106152">MLRLRLSLSRNAVVLPETTLVPLDSSIHAVFFRLTEWNLQAAADRIRNVCIIAHVDHGKTCLADYLISSNGIISARLAGKMRYMDSREDEQVRGITMKTSAITLVHESLLVNLIDSPGHVDFFGEVSAALFLSDIALLVEGVCSQTEFLLRKAIDLNLDIILVLNKIDRLFVELKQTPAEAFAHIRRLMEQVNSCISQIVSGTLVEEDDWKKVDTAEQGLYFSPEKDNVIFASALHGYGFSLSDFATIWSPKLSISAGELKSKLFTDSYLSKGVLKAGADHFDKKSLFEQLVLEPLWEVHKCAFVDEDFDRLKRFAAKMHTSIRSKRIVDGFDEFMRSWLPLSGACLRAVTCATNARDAFKRSNRLASLSLMDDTHPMYNHVYNCSQDSVTILYLTKILHFDDANVTAICRILSGRIAVGDELYTIANDKSDNDNGETLIENEKVTINGLYMLMGRERISIRSALAGTVCAVELNQTFSSCTLCSEPFEVGLKRPSHIGEPLVRVSVQSLGDSDDWQKLRSALKQLSVLDSNVRVIEQENGELAMLTAGEVHLQKCLTDLWDMGQTNIKVSEPIVSFQETVVPPQPGAASGTYETECSIRGGLAKIKLRAVPLPSQLVTLLKNNECALSSLREGIFENAEVCEMKRILCEDGVKWLKQLKGTWWSRRTDRQLRQLVDKIWAFGPPRARFNILFNAIDDYDRPPIWEKSTSRLRAFDQSLVAGFDLVMSCGPLCEEPMVGAGIVVEEWTVDDVDSDPTMAGALISAMKQTCKAALNKHSLRLVAAMYKCTVQTTGQALGKVHAVLSQRHAKVIDEDMNQASGLFVVEAFIPIIESFSFCEQLRKRTSGMASGQLEFSHWEVLDEDPLWEPTTEDEANFCDNTFGRDGYVRMYVFMMTMILKVELYGVKGDSVNRSRTYMDALRKRKGLMTDELIVVNAEKQRNLKRNK</sequence>
<dbReference type="GO" id="GO:0005525">
    <property type="term" value="F:GTP binding"/>
    <property type="evidence" value="ECO:0007669"/>
    <property type="project" value="UniProtKB-KW"/>
</dbReference>
<proteinExistence type="predicted"/>
<dbReference type="SUPFAM" id="SSF52540">
    <property type="entry name" value="P-loop containing nucleoside triphosphate hydrolases"/>
    <property type="match status" value="1"/>
</dbReference>
<reference evidence="6" key="1">
    <citation type="submission" date="2017-02" db="UniProtKB">
        <authorList>
            <consortium name="WormBaseParasite"/>
        </authorList>
    </citation>
    <scope>IDENTIFICATION</scope>
</reference>
<dbReference type="Gene3D" id="3.30.70.870">
    <property type="entry name" value="Elongation Factor G (Translational Gtpase), domain 3"/>
    <property type="match status" value="1"/>
</dbReference>
<dbReference type="GO" id="GO:0005829">
    <property type="term" value="C:cytosol"/>
    <property type="evidence" value="ECO:0007669"/>
    <property type="project" value="TreeGrafter"/>
</dbReference>
<feature type="domain" description="Tr-type G" evidence="3">
    <location>
        <begin position="44"/>
        <end position="269"/>
    </location>
</feature>
<dbReference type="PANTHER" id="PTHR42908:SF3">
    <property type="entry name" value="ELONGATION FACTOR-LIKE GTPASE 1"/>
    <property type="match status" value="1"/>
</dbReference>
<dbReference type="Gene3D" id="3.30.70.240">
    <property type="match status" value="1"/>
</dbReference>
<dbReference type="PANTHER" id="PTHR42908">
    <property type="entry name" value="TRANSLATION ELONGATION FACTOR-RELATED"/>
    <property type="match status" value="1"/>
</dbReference>
<keyword evidence="2" id="KW-0342">GTP-binding</keyword>
<dbReference type="NCBIfam" id="TIGR00231">
    <property type="entry name" value="small_GTP"/>
    <property type="match status" value="1"/>
</dbReference>
<dbReference type="WBParaSite" id="ASIM_0001187101-mRNA-1">
    <property type="protein sequence ID" value="ASIM_0001187101-mRNA-1"/>
    <property type="gene ID" value="ASIM_0001187101"/>
</dbReference>
<dbReference type="PROSITE" id="PS51722">
    <property type="entry name" value="G_TR_2"/>
    <property type="match status" value="1"/>
</dbReference>
<evidence type="ECO:0000313" key="4">
    <source>
        <dbReference type="EMBL" id="VDK44835.1"/>
    </source>
</evidence>
<name>A0A0M3JUK7_ANISI</name>
<dbReference type="AlphaFoldDB" id="A0A0M3JUK7"/>
<dbReference type="SUPFAM" id="SSF54211">
    <property type="entry name" value="Ribosomal protein S5 domain 2-like"/>
    <property type="match status" value="1"/>
</dbReference>
<dbReference type="InterPro" id="IPR009000">
    <property type="entry name" value="Transl_B-barrel_sf"/>
</dbReference>
<dbReference type="InterPro" id="IPR035647">
    <property type="entry name" value="EFG_III/V"/>
</dbReference>
<protein>
    <submittedName>
        <fullName evidence="6">Tr-type G domain-containing protein</fullName>
    </submittedName>
</protein>
<gene>
    <name evidence="4" type="ORF">ASIM_LOCUS11337</name>
</gene>
<dbReference type="InterPro" id="IPR027417">
    <property type="entry name" value="P-loop_NTPase"/>
</dbReference>
<dbReference type="GO" id="GO:0003924">
    <property type="term" value="F:GTPase activity"/>
    <property type="evidence" value="ECO:0007669"/>
    <property type="project" value="InterPro"/>
</dbReference>
<dbReference type="FunFam" id="3.30.70.870:FF:000002">
    <property type="entry name" value="Translation elongation factor 2"/>
    <property type="match status" value="1"/>
</dbReference>
<evidence type="ECO:0000256" key="2">
    <source>
        <dbReference type="ARBA" id="ARBA00023134"/>
    </source>
</evidence>
<dbReference type="InterPro" id="IPR005225">
    <property type="entry name" value="Small_GTP-bd"/>
</dbReference>
<dbReference type="InterPro" id="IPR056752">
    <property type="entry name" value="EFL1"/>
</dbReference>
<evidence type="ECO:0000259" key="3">
    <source>
        <dbReference type="PROSITE" id="PS51722"/>
    </source>
</evidence>
<dbReference type="GO" id="GO:0042256">
    <property type="term" value="P:cytosolic ribosome assembly"/>
    <property type="evidence" value="ECO:0007669"/>
    <property type="project" value="TreeGrafter"/>
</dbReference>
<dbReference type="Gene3D" id="2.40.30.10">
    <property type="entry name" value="Translation factors"/>
    <property type="match status" value="1"/>
</dbReference>
<dbReference type="InterPro" id="IPR014721">
    <property type="entry name" value="Ribsml_uS5_D2-typ_fold_subgr"/>
</dbReference>
<keyword evidence="5" id="KW-1185">Reference proteome</keyword>
<dbReference type="SUPFAM" id="SSF54980">
    <property type="entry name" value="EF-G C-terminal domain-like"/>
    <property type="match status" value="2"/>
</dbReference>
<accession>A0A0M3JUK7</accession>